<evidence type="ECO:0000313" key="2">
    <source>
        <dbReference type="Proteomes" id="UP000078309"/>
    </source>
</evidence>
<evidence type="ECO:0000313" key="1">
    <source>
        <dbReference type="EMBL" id="MBT2919845.1"/>
    </source>
</evidence>
<dbReference type="AlphaFoldDB" id="A0ABD4QXP2"/>
<gene>
    <name evidence="1" type="ORF">PL14_14280</name>
</gene>
<reference evidence="1 2" key="1">
    <citation type="journal article" date="2017" name="J. Fish Dis.">
        <title>Comparative assessment of Vibrio virulence in marine fish larvae.</title>
        <authorList>
            <person name="Ronneseth A."/>
            <person name="Castillo D."/>
            <person name="D'Alvise P."/>
            <person name="Tonnesen O."/>
            <person name="Haugland G."/>
            <person name="Grotkjaer T."/>
            <person name="Engell-Sorensen K."/>
            <person name="Norremark L."/>
            <person name="Bergh O."/>
            <person name="Wergeland H.I."/>
            <person name="Gram L."/>
        </authorList>
    </citation>
    <scope>NUCLEOTIDE SEQUENCE [LARGE SCALE GENOMIC DNA]</scope>
    <source>
        <strain evidence="1 2">90-11-286</strain>
    </source>
</reference>
<proteinExistence type="predicted"/>
<sequence>MRVEMIVKADGLPKDKFSLIEPEIQRRLSVLNPDVRIRIRKGENNHLEIMDKNKDNKEKAHEILEEMFNEADEWLYN</sequence>
<organism evidence="1 2">
    <name type="scientific">Vibrio anguillarum</name>
    <name type="common">Listonella anguillarum</name>
    <dbReference type="NCBI Taxonomy" id="55601"/>
    <lineage>
        <taxon>Bacteria</taxon>
        <taxon>Pseudomonadati</taxon>
        <taxon>Pseudomonadota</taxon>
        <taxon>Gammaproteobacteria</taxon>
        <taxon>Vibrionales</taxon>
        <taxon>Vibrionaceae</taxon>
        <taxon>Vibrio</taxon>
    </lineage>
</organism>
<dbReference type="InterPro" id="IPR010391">
    <property type="entry name" value="DNA_damage-inducible_DinI-like"/>
</dbReference>
<dbReference type="Gene3D" id="3.30.910.10">
    <property type="entry name" value="DinI-like"/>
    <property type="match status" value="1"/>
</dbReference>
<dbReference type="EMBL" id="JAHGUI010000060">
    <property type="protein sequence ID" value="MBT2919845.1"/>
    <property type="molecule type" value="Genomic_DNA"/>
</dbReference>
<dbReference type="SUPFAM" id="SSF54857">
    <property type="entry name" value="DNA damage-inducible protein DinI"/>
    <property type="match status" value="1"/>
</dbReference>
<dbReference type="PANTHER" id="PTHR36572:SF2">
    <property type="entry name" value="DNA DAMAGE-INDUCIBLE PROTEIN I"/>
    <property type="match status" value="1"/>
</dbReference>
<dbReference type="RefSeq" id="WP_064626351.1">
    <property type="nucleotide sequence ID" value="NZ_JAHGUI010000060.1"/>
</dbReference>
<protein>
    <submittedName>
        <fullName evidence="1">DinI family protein</fullName>
    </submittedName>
</protein>
<dbReference type="InterPro" id="IPR036687">
    <property type="entry name" value="DinI-like_sf"/>
</dbReference>
<name>A0ABD4QXP2_VIBAN</name>
<dbReference type="Proteomes" id="UP000078309">
    <property type="component" value="Unassembled WGS sequence"/>
</dbReference>
<dbReference type="PANTHER" id="PTHR36572">
    <property type="entry name" value="DNA DAMAGE-INDUCIBLE PROTEIN I-RELATED"/>
    <property type="match status" value="1"/>
</dbReference>
<dbReference type="Pfam" id="PF06183">
    <property type="entry name" value="DinI"/>
    <property type="match status" value="1"/>
</dbReference>
<comment type="caution">
    <text evidence="1">The sequence shown here is derived from an EMBL/GenBank/DDBJ whole genome shotgun (WGS) entry which is preliminary data.</text>
</comment>
<accession>A0ABD4QXP2</accession>